<dbReference type="GO" id="GO:0005737">
    <property type="term" value="C:cytoplasm"/>
    <property type="evidence" value="ECO:0007669"/>
    <property type="project" value="TreeGrafter"/>
</dbReference>
<dbReference type="PANTHER" id="PTHR43544:SF33">
    <property type="entry name" value="C-FACTOR"/>
    <property type="match status" value="1"/>
</dbReference>
<reference evidence="3" key="1">
    <citation type="submission" date="2025-08" db="UniProtKB">
        <authorList>
            <consortium name="Ensembl"/>
        </authorList>
    </citation>
    <scope>IDENTIFICATION</scope>
</reference>
<evidence type="ECO:0000256" key="2">
    <source>
        <dbReference type="SAM" id="SignalP"/>
    </source>
</evidence>
<evidence type="ECO:0000256" key="1">
    <source>
        <dbReference type="RuleBase" id="RU000363"/>
    </source>
</evidence>
<protein>
    <submittedName>
        <fullName evidence="3">Uncharacterized protein</fullName>
    </submittedName>
</protein>
<dbReference type="Gene3D" id="3.40.50.720">
    <property type="entry name" value="NAD(P)-binding Rossmann-like Domain"/>
    <property type="match status" value="1"/>
</dbReference>
<dbReference type="InterPro" id="IPR002347">
    <property type="entry name" value="SDR_fam"/>
</dbReference>
<dbReference type="Proteomes" id="UP000472271">
    <property type="component" value="Unassembled WGS sequence"/>
</dbReference>
<feature type="signal peptide" evidence="2">
    <location>
        <begin position="1"/>
        <end position="21"/>
    </location>
</feature>
<feature type="chain" id="PRO_5025534925" evidence="2">
    <location>
        <begin position="22"/>
        <end position="226"/>
    </location>
</feature>
<dbReference type="AlphaFoldDB" id="A0A672ZY57"/>
<gene>
    <name evidence="3" type="primary">LOC115416075</name>
</gene>
<keyword evidence="4" id="KW-1185">Reference proteome</keyword>
<dbReference type="InParanoid" id="A0A672ZY57"/>
<keyword evidence="2" id="KW-0732">Signal</keyword>
<evidence type="ECO:0000313" key="4">
    <source>
        <dbReference type="Proteomes" id="UP000472271"/>
    </source>
</evidence>
<organism evidence="3 4">
    <name type="scientific">Sphaeramia orbicularis</name>
    <name type="common">orbiculate cardinalfish</name>
    <dbReference type="NCBI Taxonomy" id="375764"/>
    <lineage>
        <taxon>Eukaryota</taxon>
        <taxon>Metazoa</taxon>
        <taxon>Chordata</taxon>
        <taxon>Craniata</taxon>
        <taxon>Vertebrata</taxon>
        <taxon>Euteleostomi</taxon>
        <taxon>Actinopterygii</taxon>
        <taxon>Neopterygii</taxon>
        <taxon>Teleostei</taxon>
        <taxon>Neoteleostei</taxon>
        <taxon>Acanthomorphata</taxon>
        <taxon>Gobiaria</taxon>
        <taxon>Kurtiformes</taxon>
        <taxon>Apogonoidei</taxon>
        <taxon>Apogonidae</taxon>
        <taxon>Apogoninae</taxon>
        <taxon>Sphaeramia</taxon>
    </lineage>
</organism>
<dbReference type="PRINTS" id="PR00081">
    <property type="entry name" value="GDHRDH"/>
</dbReference>
<dbReference type="Pfam" id="PF00106">
    <property type="entry name" value="adh_short"/>
    <property type="match status" value="1"/>
</dbReference>
<evidence type="ECO:0000313" key="3">
    <source>
        <dbReference type="Ensembl" id="ENSSORP00005022011.1"/>
    </source>
</evidence>
<comment type="similarity">
    <text evidence="1">Belongs to the short-chain dehydrogenases/reductases (SDR) family.</text>
</comment>
<reference evidence="3" key="2">
    <citation type="submission" date="2025-09" db="UniProtKB">
        <authorList>
            <consortium name="Ensembl"/>
        </authorList>
    </citation>
    <scope>IDENTIFICATION</scope>
</reference>
<dbReference type="GO" id="GO:0016491">
    <property type="term" value="F:oxidoreductase activity"/>
    <property type="evidence" value="ECO:0007669"/>
    <property type="project" value="TreeGrafter"/>
</dbReference>
<dbReference type="SUPFAM" id="SSF51735">
    <property type="entry name" value="NAD(P)-binding Rossmann-fold domains"/>
    <property type="match status" value="1"/>
</dbReference>
<sequence>MFGPQMFDMFLYMVTCSVLRCLPVCPTDVSDEDSISSVVQTLTEQLKHTGLNLLINNAAIVVPAMPGPLSETTKKDMMDVYNTNVAGPFLLSKMLLPLLVKAAETHRPEKDKGSSMSCRRSAIINVSTLAGSIEKCPENFHMAPIYPYRTSKAALNMLTRCQAVDFKVSNVLVTAIHPGWVRTEMGGAQAPLNTQDSVQGMLTVMSSLSDKDSGVLVSWEGERIPW</sequence>
<accession>A0A672ZY57</accession>
<dbReference type="PANTHER" id="PTHR43544">
    <property type="entry name" value="SHORT-CHAIN DEHYDROGENASE/REDUCTASE"/>
    <property type="match status" value="1"/>
</dbReference>
<dbReference type="PRINTS" id="PR00080">
    <property type="entry name" value="SDRFAMILY"/>
</dbReference>
<proteinExistence type="inferred from homology"/>
<name>A0A672ZY57_9TELE</name>
<dbReference type="InterPro" id="IPR036291">
    <property type="entry name" value="NAD(P)-bd_dom_sf"/>
</dbReference>
<dbReference type="Ensembl" id="ENSSORT00005022666.1">
    <property type="protein sequence ID" value="ENSSORP00005022011.1"/>
    <property type="gene ID" value="ENSSORG00005010750.1"/>
</dbReference>
<dbReference type="InterPro" id="IPR051468">
    <property type="entry name" value="Fungal_SecMetab_SDRs"/>
</dbReference>